<feature type="transmembrane region" description="Helical" evidence="1">
    <location>
        <begin position="398"/>
        <end position="419"/>
    </location>
</feature>
<keyword evidence="1" id="KW-0812">Transmembrane</keyword>
<gene>
    <name evidence="2" type="ORF">CO159_01450</name>
</gene>
<keyword evidence="1" id="KW-0472">Membrane</keyword>
<comment type="caution">
    <text evidence="2">The sequence shown here is derived from an EMBL/GenBank/DDBJ whole genome shotgun (WGS) entry which is preliminary data.</text>
</comment>
<proteinExistence type="predicted"/>
<organism evidence="2 3">
    <name type="scientific">Candidatus Portnoybacteria bacterium CG_4_9_14_3_um_filter_40_10</name>
    <dbReference type="NCBI Taxonomy" id="1974804"/>
    <lineage>
        <taxon>Bacteria</taxon>
        <taxon>Candidatus Portnoyibacteriota</taxon>
    </lineage>
</organism>
<dbReference type="AlphaFoldDB" id="A0A2M7YP55"/>
<dbReference type="Proteomes" id="UP000230434">
    <property type="component" value="Unassembled WGS sequence"/>
</dbReference>
<feature type="transmembrane region" description="Helical" evidence="1">
    <location>
        <begin position="270"/>
        <end position="293"/>
    </location>
</feature>
<accession>A0A2M7YP55</accession>
<reference evidence="3" key="1">
    <citation type="submission" date="2017-09" db="EMBL/GenBank/DDBJ databases">
        <title>Depth-based differentiation of microbial function through sediment-hosted aquifers and enrichment of novel symbionts in the deep terrestrial subsurface.</title>
        <authorList>
            <person name="Probst A.J."/>
            <person name="Ladd B."/>
            <person name="Jarett J.K."/>
            <person name="Geller-Mcgrath D.E."/>
            <person name="Sieber C.M.K."/>
            <person name="Emerson J.B."/>
            <person name="Anantharaman K."/>
            <person name="Thomas B.C."/>
            <person name="Malmstrom R."/>
            <person name="Stieglmeier M."/>
            <person name="Klingl A."/>
            <person name="Woyke T."/>
            <person name="Ryan C.M."/>
            <person name="Banfield J.F."/>
        </authorList>
    </citation>
    <scope>NUCLEOTIDE SEQUENCE [LARGE SCALE GENOMIC DNA]</scope>
</reference>
<evidence type="ECO:0000256" key="1">
    <source>
        <dbReference type="SAM" id="Phobius"/>
    </source>
</evidence>
<feature type="transmembrane region" description="Helical" evidence="1">
    <location>
        <begin position="325"/>
        <end position="348"/>
    </location>
</feature>
<keyword evidence="1" id="KW-1133">Transmembrane helix</keyword>
<protein>
    <submittedName>
        <fullName evidence="2">Uncharacterized protein</fullName>
    </submittedName>
</protein>
<evidence type="ECO:0000313" key="3">
    <source>
        <dbReference type="Proteomes" id="UP000230434"/>
    </source>
</evidence>
<name>A0A2M7YP55_9BACT</name>
<feature type="transmembrane region" description="Helical" evidence="1">
    <location>
        <begin position="368"/>
        <end position="391"/>
    </location>
</feature>
<sequence>MNKFFAKIISLVSLSVLVLVGFAGIASAQNELLFGQNHFYTVIFRGNGEAITYAKIAITNSEEKPLTEFSFEMPKVSPSEIVMYQMKLPQECVNYNYSDPARPCLQYRDPDYAQRYYYYGYSNGKAEYQKIQYTKSGNLYRLTLPTSVEPYKSTAIIVAYAAKGYVNESLGLYKFNFETLKVPSRIQEIGVAVDVDSDLLLKGKRSSVNYNTTGLGVSELAAPQSVSSRDLDKVVGSIGSYGPLVKEAKNLAPNESFIVKGEYATNWFRLYFSSILLTILIIAAIFAGVYFLAKFLKRHGGQSGQFGSGANQQISNQIPQSSISIFNLTNASVSLLSVVLVVGLTYLLRFLLESDLLRSMNIDPVFGIVGFITIILLYVLVIFGPAIIVAIKHGWKSLVSILIAEFLWFVIFLVVYLVLFQSGLTSNIFRGGPVIY</sequence>
<dbReference type="EMBL" id="PFWF01000029">
    <property type="protein sequence ID" value="PJA64760.1"/>
    <property type="molecule type" value="Genomic_DNA"/>
</dbReference>
<evidence type="ECO:0000313" key="2">
    <source>
        <dbReference type="EMBL" id="PJA64760.1"/>
    </source>
</evidence>